<dbReference type="Gene3D" id="2.60.120.260">
    <property type="entry name" value="Galactose-binding domain-like"/>
    <property type="match status" value="1"/>
</dbReference>
<dbReference type="Proteomes" id="UP000287352">
    <property type="component" value="Unassembled WGS sequence"/>
</dbReference>
<dbReference type="EMBL" id="BIFR01000001">
    <property type="protein sequence ID" value="GCE14360.1"/>
    <property type="molecule type" value="Genomic_DNA"/>
</dbReference>
<sequence>MNHPAIKLLVIAPFIGTLLLLVTACGPTPSPSPTTTGSGNYGTNLIVNPGAENGPSDAKADKPVSKIPGWTLHGDLDVVPYGVDGVTAASDPGPSDRGKNLFTGGPDSPIISASQTIDISSDSSDIAKGSVTYTLSGYLGGFSGQDDNAILAVQFQDTSNKVLAQTQIGPIKAADRQNATELLQRTATGKIPVGTVKLVVTLTMNRTDGAYNDGYADSLSLILQNG</sequence>
<dbReference type="PROSITE" id="PS51257">
    <property type="entry name" value="PROKAR_LIPOPROTEIN"/>
    <property type="match status" value="1"/>
</dbReference>
<organism evidence="2 3">
    <name type="scientific">Tengunoibacter tsumagoiensis</name>
    <dbReference type="NCBI Taxonomy" id="2014871"/>
    <lineage>
        <taxon>Bacteria</taxon>
        <taxon>Bacillati</taxon>
        <taxon>Chloroflexota</taxon>
        <taxon>Ktedonobacteria</taxon>
        <taxon>Ktedonobacterales</taxon>
        <taxon>Dictyobacteraceae</taxon>
        <taxon>Tengunoibacter</taxon>
    </lineage>
</organism>
<evidence type="ECO:0000313" key="2">
    <source>
        <dbReference type="EMBL" id="GCE14360.1"/>
    </source>
</evidence>
<comment type="caution">
    <text evidence="2">The sequence shown here is derived from an EMBL/GenBank/DDBJ whole genome shotgun (WGS) entry which is preliminary data.</text>
</comment>
<dbReference type="RefSeq" id="WP_126581772.1">
    <property type="nucleotide sequence ID" value="NZ_BIFR01000001.1"/>
</dbReference>
<keyword evidence="3" id="KW-1185">Reference proteome</keyword>
<name>A0A402A5I3_9CHLR</name>
<feature type="region of interest" description="Disordered" evidence="1">
    <location>
        <begin position="88"/>
        <end position="107"/>
    </location>
</feature>
<dbReference type="OrthoDB" id="345880at2"/>
<evidence type="ECO:0000256" key="1">
    <source>
        <dbReference type="SAM" id="MobiDB-lite"/>
    </source>
</evidence>
<evidence type="ECO:0000313" key="3">
    <source>
        <dbReference type="Proteomes" id="UP000287352"/>
    </source>
</evidence>
<proteinExistence type="predicted"/>
<gene>
    <name evidence="2" type="ORF">KTT_42190</name>
</gene>
<accession>A0A402A5I3</accession>
<reference evidence="3" key="1">
    <citation type="submission" date="2018-12" db="EMBL/GenBank/DDBJ databases">
        <title>Tengunoibacter tsumagoiensis gen. nov., sp. nov., Dictyobacter kobayashii sp. nov., D. alpinus sp. nov., and D. joshuensis sp. nov. and description of Dictyobacteraceae fam. nov. within the order Ktedonobacterales isolated from Tengu-no-mugimeshi.</title>
        <authorList>
            <person name="Wang C.M."/>
            <person name="Zheng Y."/>
            <person name="Sakai Y."/>
            <person name="Toyoda A."/>
            <person name="Minakuchi Y."/>
            <person name="Abe K."/>
            <person name="Yokota A."/>
            <person name="Yabe S."/>
        </authorList>
    </citation>
    <scope>NUCLEOTIDE SEQUENCE [LARGE SCALE GENOMIC DNA]</scope>
    <source>
        <strain evidence="3">Uno3</strain>
    </source>
</reference>
<evidence type="ECO:0008006" key="4">
    <source>
        <dbReference type="Google" id="ProtNLM"/>
    </source>
</evidence>
<protein>
    <recommendedName>
        <fullName evidence="4">Lipoprotein</fullName>
    </recommendedName>
</protein>
<dbReference type="AlphaFoldDB" id="A0A402A5I3"/>